<dbReference type="Proteomes" id="UP000608890">
    <property type="component" value="Unassembled WGS sequence"/>
</dbReference>
<dbReference type="Gene3D" id="3.40.960.10">
    <property type="entry name" value="VSR Endonuclease"/>
    <property type="match status" value="1"/>
</dbReference>
<reference evidence="2" key="2">
    <citation type="submission" date="2020-09" db="EMBL/GenBank/DDBJ databases">
        <authorList>
            <person name="Sun Q."/>
            <person name="Zhou Y."/>
        </authorList>
    </citation>
    <scope>NUCLEOTIDE SEQUENCE</scope>
    <source>
        <strain evidence="2">CGMCC 4.7312</strain>
    </source>
</reference>
<comment type="caution">
    <text evidence="2">The sequence shown here is derived from an EMBL/GenBank/DDBJ whole genome shotgun (WGS) entry which is preliminary data.</text>
</comment>
<evidence type="ECO:0000313" key="2">
    <source>
        <dbReference type="EMBL" id="GGM51652.1"/>
    </source>
</evidence>
<organism evidence="2 3">
    <name type="scientific">Micromonospora sonchi</name>
    <dbReference type="NCBI Taxonomy" id="1763543"/>
    <lineage>
        <taxon>Bacteria</taxon>
        <taxon>Bacillati</taxon>
        <taxon>Actinomycetota</taxon>
        <taxon>Actinomycetes</taxon>
        <taxon>Micromonosporales</taxon>
        <taxon>Micromonosporaceae</taxon>
        <taxon>Micromonospora</taxon>
    </lineage>
</organism>
<gene>
    <name evidence="2" type="ORF">GCM10011608_40730</name>
</gene>
<dbReference type="InterPro" id="IPR007569">
    <property type="entry name" value="DUF559"/>
</dbReference>
<evidence type="ECO:0000259" key="1">
    <source>
        <dbReference type="Pfam" id="PF04480"/>
    </source>
</evidence>
<name>A0A917U370_9ACTN</name>
<dbReference type="AlphaFoldDB" id="A0A917U370"/>
<dbReference type="EMBL" id="BMNB01000020">
    <property type="protein sequence ID" value="GGM51652.1"/>
    <property type="molecule type" value="Genomic_DNA"/>
</dbReference>
<dbReference type="Pfam" id="PF04480">
    <property type="entry name" value="DUF559"/>
    <property type="match status" value="1"/>
</dbReference>
<evidence type="ECO:0000313" key="3">
    <source>
        <dbReference type="Proteomes" id="UP000608890"/>
    </source>
</evidence>
<sequence length="324" mass="35732">MGWGDTVDGVNPVLRELVERGGGLVTRVAAEQMVPAWTVQRACGDGDLVRVLPGVLVAAHLLDGRRSDLPAITRLDPSMGHRAVCAWAQGCGALSHLSALDVWGLRRHVAGQPLHLSAPAEAGLRSRPGIVVHRRLGFVLEPPQVVARRGLPVSHLDQTLVDSWPLLPLDERPAPVVRAVNDRMTTPDRLRTALQSVPKLTGRAVLRTLLTRLAEGCRSPLEIWGHEQVFTGPGMPPFRRQARVCVGPRTMYLDLLAEPERVNIELDGATTHGTLREREIDLRRDALLATVGILVVRFAHRRLVYEPEEVRRETLAILAHRRTT</sequence>
<feature type="domain" description="DUF559" evidence="1">
    <location>
        <begin position="238"/>
        <end position="317"/>
    </location>
</feature>
<reference evidence="2" key="1">
    <citation type="journal article" date="2014" name="Int. J. Syst. Evol. Microbiol.">
        <title>Complete genome sequence of Corynebacterium casei LMG S-19264T (=DSM 44701T), isolated from a smear-ripened cheese.</title>
        <authorList>
            <consortium name="US DOE Joint Genome Institute (JGI-PGF)"/>
            <person name="Walter F."/>
            <person name="Albersmeier A."/>
            <person name="Kalinowski J."/>
            <person name="Ruckert C."/>
        </authorList>
    </citation>
    <scope>NUCLEOTIDE SEQUENCE</scope>
    <source>
        <strain evidence="2">CGMCC 4.7312</strain>
    </source>
</reference>
<protein>
    <recommendedName>
        <fullName evidence="1">DUF559 domain-containing protein</fullName>
    </recommendedName>
</protein>
<accession>A0A917U370</accession>
<proteinExistence type="predicted"/>
<keyword evidence="3" id="KW-1185">Reference proteome</keyword>